<dbReference type="EMBL" id="JASJQH010002826">
    <property type="protein sequence ID" value="KAK9759920.1"/>
    <property type="molecule type" value="Genomic_DNA"/>
</dbReference>
<evidence type="ECO:0000313" key="8">
    <source>
        <dbReference type="Proteomes" id="UP001479436"/>
    </source>
</evidence>
<reference evidence="7 8" key="1">
    <citation type="submission" date="2023-04" db="EMBL/GenBank/DDBJ databases">
        <title>Genome of Basidiobolus ranarum AG-B5.</title>
        <authorList>
            <person name="Stajich J.E."/>
            <person name="Carter-House D."/>
            <person name="Gryganskyi A."/>
        </authorList>
    </citation>
    <scope>NUCLEOTIDE SEQUENCE [LARGE SCALE GENOMIC DNA]</scope>
    <source>
        <strain evidence="7 8">AG-B5</strain>
    </source>
</reference>
<feature type="domain" description="TauD/TfdA-like" evidence="6">
    <location>
        <begin position="2"/>
        <end position="105"/>
    </location>
</feature>
<keyword evidence="5" id="KW-0408">Iron</keyword>
<proteinExistence type="inferred from homology"/>
<comment type="caution">
    <text evidence="7">The sequence shown here is derived from an EMBL/GenBank/DDBJ whole genome shotgun (WGS) entry which is preliminary data.</text>
</comment>
<accession>A0ABR2WEJ0</accession>
<dbReference type="Gene3D" id="3.60.130.10">
    <property type="entry name" value="Clavaminate synthase-like"/>
    <property type="match status" value="1"/>
</dbReference>
<keyword evidence="8" id="KW-1185">Reference proteome</keyword>
<comment type="similarity">
    <text evidence="1">Belongs to the TfdA dioxygenase family.</text>
</comment>
<dbReference type="PANTHER" id="PTHR30468:SF10">
    <property type="entry name" value="TAUD_TFDA-LIKE DOMAIN-CONTAINING PROTEIN"/>
    <property type="match status" value="1"/>
</dbReference>
<dbReference type="InterPro" id="IPR042098">
    <property type="entry name" value="TauD-like_sf"/>
</dbReference>
<dbReference type="Pfam" id="PF02668">
    <property type="entry name" value="TauD"/>
    <property type="match status" value="1"/>
</dbReference>
<keyword evidence="2" id="KW-0479">Metal-binding</keyword>
<gene>
    <name evidence="7" type="ORF">K7432_016572</name>
</gene>
<name>A0ABR2WEJ0_9FUNG</name>
<evidence type="ECO:0000313" key="7">
    <source>
        <dbReference type="EMBL" id="KAK9759920.1"/>
    </source>
</evidence>
<dbReference type="PANTHER" id="PTHR30468">
    <property type="entry name" value="ALPHA-KETOGLUTARATE-DEPENDENT SULFONATE DIOXYGENASE"/>
    <property type="match status" value="1"/>
</dbReference>
<organism evidence="7 8">
    <name type="scientific">Basidiobolus ranarum</name>
    <dbReference type="NCBI Taxonomy" id="34480"/>
    <lineage>
        <taxon>Eukaryota</taxon>
        <taxon>Fungi</taxon>
        <taxon>Fungi incertae sedis</taxon>
        <taxon>Zoopagomycota</taxon>
        <taxon>Entomophthoromycotina</taxon>
        <taxon>Basidiobolomycetes</taxon>
        <taxon>Basidiobolales</taxon>
        <taxon>Basidiobolaceae</taxon>
        <taxon>Basidiobolus</taxon>
    </lineage>
</organism>
<keyword evidence="3" id="KW-0223">Dioxygenase</keyword>
<dbReference type="InterPro" id="IPR003819">
    <property type="entry name" value="TauD/TfdA-like"/>
</dbReference>
<evidence type="ECO:0000256" key="4">
    <source>
        <dbReference type="ARBA" id="ARBA00023002"/>
    </source>
</evidence>
<dbReference type="Proteomes" id="UP001479436">
    <property type="component" value="Unassembled WGS sequence"/>
</dbReference>
<evidence type="ECO:0000259" key="6">
    <source>
        <dbReference type="Pfam" id="PF02668"/>
    </source>
</evidence>
<evidence type="ECO:0000256" key="5">
    <source>
        <dbReference type="ARBA" id="ARBA00023004"/>
    </source>
</evidence>
<feature type="non-terminal residue" evidence="7">
    <location>
        <position position="1"/>
    </location>
</feature>
<evidence type="ECO:0000256" key="3">
    <source>
        <dbReference type="ARBA" id="ARBA00022964"/>
    </source>
</evidence>
<dbReference type="InterPro" id="IPR051323">
    <property type="entry name" value="AtsK-like"/>
</dbReference>
<dbReference type="SUPFAM" id="SSF51197">
    <property type="entry name" value="Clavaminate synthase-like"/>
    <property type="match status" value="1"/>
</dbReference>
<evidence type="ECO:0000256" key="2">
    <source>
        <dbReference type="ARBA" id="ARBA00022723"/>
    </source>
</evidence>
<keyword evidence="4" id="KW-0560">Oxidoreductase</keyword>
<sequence length="155" mass="17566">PKVEGDTLWSNSYALYDKLSPEFKAFLEKLTAVHSGDIFIKLAELSEKPLTREIPTHTEHPLVRTNPLTNQKGLFANAVFTKAINELTPIESDVVLDFLFNHLQRSHGLLIRYGERVTVVGERPYFNPNSTTEAEVKAPQIEALLEKLKLNQPKQ</sequence>
<protein>
    <recommendedName>
        <fullName evidence="6">TauD/TfdA-like domain-containing protein</fullName>
    </recommendedName>
</protein>
<evidence type="ECO:0000256" key="1">
    <source>
        <dbReference type="ARBA" id="ARBA00005896"/>
    </source>
</evidence>